<evidence type="ECO:0000256" key="1">
    <source>
        <dbReference type="ARBA" id="ARBA00023015"/>
    </source>
</evidence>
<reference evidence="5 6" key="1">
    <citation type="submission" date="2019-02" db="EMBL/GenBank/DDBJ databases">
        <title>Closed genome of Sporomusa termitida DSM 4440.</title>
        <authorList>
            <person name="Poehlein A."/>
            <person name="Daniel R."/>
        </authorList>
    </citation>
    <scope>NUCLEOTIDE SEQUENCE [LARGE SCALE GENOMIC DNA]</scope>
    <source>
        <strain evidence="5 6">DSM 4440</strain>
    </source>
</reference>
<dbReference type="Proteomes" id="UP000320776">
    <property type="component" value="Chromosome"/>
</dbReference>
<evidence type="ECO:0000259" key="4">
    <source>
        <dbReference type="PROSITE" id="PS50949"/>
    </source>
</evidence>
<organism evidence="5 6">
    <name type="scientific">Sporomusa termitida</name>
    <dbReference type="NCBI Taxonomy" id="2377"/>
    <lineage>
        <taxon>Bacteria</taxon>
        <taxon>Bacillati</taxon>
        <taxon>Bacillota</taxon>
        <taxon>Negativicutes</taxon>
        <taxon>Selenomonadales</taxon>
        <taxon>Sporomusaceae</taxon>
        <taxon>Sporomusa</taxon>
    </lineage>
</organism>
<dbReference type="InterPro" id="IPR011663">
    <property type="entry name" value="UTRA"/>
</dbReference>
<dbReference type="Pfam" id="PF07702">
    <property type="entry name" value="UTRA"/>
    <property type="match status" value="1"/>
</dbReference>
<dbReference type="PROSITE" id="PS50949">
    <property type="entry name" value="HTH_GNTR"/>
    <property type="match status" value="1"/>
</dbReference>
<dbReference type="SMART" id="SM00345">
    <property type="entry name" value="HTH_GNTR"/>
    <property type="match status" value="1"/>
</dbReference>
<sequence length="236" mass="26745">MRLNGDKGIPLYYQLKKIIRDKIEAGIWSAGEQIPNEMQLVDVYQVSRATVRQAVLDLVREGILIRKKGVGTFVSRPKLAGDLTINFYYPEEFGTKHVPLSSHIIDPPAWVAKQLQTGPGMKVYEIIRLRLFTEEPAAVETLYLPIEVFPDLLQANLAERIYDLLAAHFGITISKFISYVEPVLLNAYEASWLQASQNQPALKIIKIGLNQQDSPFVVTESVFRGDRYKLSFNHAE</sequence>
<dbReference type="InterPro" id="IPR050679">
    <property type="entry name" value="Bact_HTH_transcr_reg"/>
</dbReference>
<dbReference type="PANTHER" id="PTHR44846:SF1">
    <property type="entry name" value="MANNOSYL-D-GLYCERATE TRANSPORT_METABOLISM SYSTEM REPRESSOR MNGR-RELATED"/>
    <property type="match status" value="1"/>
</dbReference>
<dbReference type="PRINTS" id="PR00035">
    <property type="entry name" value="HTHGNTR"/>
</dbReference>
<dbReference type="GO" id="GO:0003677">
    <property type="term" value="F:DNA binding"/>
    <property type="evidence" value="ECO:0007669"/>
    <property type="project" value="UniProtKB-KW"/>
</dbReference>
<proteinExistence type="predicted"/>
<dbReference type="GO" id="GO:0045892">
    <property type="term" value="P:negative regulation of DNA-templated transcription"/>
    <property type="evidence" value="ECO:0007669"/>
    <property type="project" value="TreeGrafter"/>
</dbReference>
<dbReference type="Pfam" id="PF00392">
    <property type="entry name" value="GntR"/>
    <property type="match status" value="1"/>
</dbReference>
<dbReference type="SMART" id="SM00866">
    <property type="entry name" value="UTRA"/>
    <property type="match status" value="1"/>
</dbReference>
<dbReference type="GO" id="GO:0003700">
    <property type="term" value="F:DNA-binding transcription factor activity"/>
    <property type="evidence" value="ECO:0007669"/>
    <property type="project" value="InterPro"/>
</dbReference>
<dbReference type="SUPFAM" id="SSF46785">
    <property type="entry name" value="Winged helix' DNA-binding domain"/>
    <property type="match status" value="1"/>
</dbReference>
<dbReference type="InterPro" id="IPR000524">
    <property type="entry name" value="Tscrpt_reg_HTH_GntR"/>
</dbReference>
<dbReference type="AlphaFoldDB" id="A0A517DQZ6"/>
<name>A0A517DQZ6_9FIRM</name>
<dbReference type="OrthoDB" id="46236at2"/>
<feature type="domain" description="HTH gntR-type" evidence="4">
    <location>
        <begin position="9"/>
        <end position="77"/>
    </location>
</feature>
<protein>
    <submittedName>
        <fullName evidence="5">HTH-type transcriptional repressor YvoA</fullName>
    </submittedName>
</protein>
<keyword evidence="1" id="KW-0805">Transcription regulation</keyword>
<evidence type="ECO:0000256" key="3">
    <source>
        <dbReference type="ARBA" id="ARBA00023163"/>
    </source>
</evidence>
<dbReference type="Gene3D" id="1.10.10.10">
    <property type="entry name" value="Winged helix-like DNA-binding domain superfamily/Winged helix DNA-binding domain"/>
    <property type="match status" value="1"/>
</dbReference>
<dbReference type="SUPFAM" id="SSF64288">
    <property type="entry name" value="Chorismate lyase-like"/>
    <property type="match status" value="1"/>
</dbReference>
<dbReference type="Gene3D" id="3.40.1410.10">
    <property type="entry name" value="Chorismate lyase-like"/>
    <property type="match status" value="1"/>
</dbReference>
<evidence type="ECO:0000313" key="5">
    <source>
        <dbReference type="EMBL" id="QDR79789.1"/>
    </source>
</evidence>
<evidence type="ECO:0000256" key="2">
    <source>
        <dbReference type="ARBA" id="ARBA00023125"/>
    </source>
</evidence>
<dbReference type="PANTHER" id="PTHR44846">
    <property type="entry name" value="MANNOSYL-D-GLYCERATE TRANSPORT/METABOLISM SYSTEM REPRESSOR MNGR-RELATED"/>
    <property type="match status" value="1"/>
</dbReference>
<accession>A0A517DQZ6</accession>
<dbReference type="InterPro" id="IPR036390">
    <property type="entry name" value="WH_DNA-bd_sf"/>
</dbReference>
<gene>
    <name evidence="5" type="primary">yvoA_1</name>
    <name evidence="5" type="ORF">SPTER_10890</name>
</gene>
<dbReference type="InterPro" id="IPR028978">
    <property type="entry name" value="Chorismate_lyase_/UTRA_dom_sf"/>
</dbReference>
<dbReference type="CDD" id="cd07377">
    <property type="entry name" value="WHTH_GntR"/>
    <property type="match status" value="1"/>
</dbReference>
<dbReference type="FunFam" id="1.10.10.10:FF:000079">
    <property type="entry name" value="GntR family transcriptional regulator"/>
    <property type="match status" value="1"/>
</dbReference>
<dbReference type="InterPro" id="IPR036388">
    <property type="entry name" value="WH-like_DNA-bd_sf"/>
</dbReference>
<dbReference type="RefSeq" id="WP_144349385.1">
    <property type="nucleotide sequence ID" value="NZ_CP036259.1"/>
</dbReference>
<evidence type="ECO:0000313" key="6">
    <source>
        <dbReference type="Proteomes" id="UP000320776"/>
    </source>
</evidence>
<keyword evidence="2" id="KW-0238">DNA-binding</keyword>
<keyword evidence="6" id="KW-1185">Reference proteome</keyword>
<dbReference type="EMBL" id="CP036259">
    <property type="protein sequence ID" value="QDR79789.1"/>
    <property type="molecule type" value="Genomic_DNA"/>
</dbReference>
<dbReference type="KEGG" id="sted:SPTER_10890"/>
<keyword evidence="3" id="KW-0804">Transcription</keyword>